<protein>
    <submittedName>
        <fullName evidence="1">Uncharacterized protein</fullName>
    </submittedName>
</protein>
<keyword evidence="2" id="KW-1185">Reference proteome</keyword>
<name>A0ABP9ZDK6_9FUNG</name>
<comment type="caution">
    <text evidence="1">The sequence shown here is derived from an EMBL/GenBank/DDBJ whole genome shotgun (WGS) entry which is preliminary data.</text>
</comment>
<proteinExistence type="predicted"/>
<accession>A0ABP9ZDK6</accession>
<gene>
    <name evidence="1" type="ORF">MFLAVUS_010756</name>
</gene>
<evidence type="ECO:0000313" key="2">
    <source>
        <dbReference type="Proteomes" id="UP001473302"/>
    </source>
</evidence>
<dbReference type="Proteomes" id="UP001473302">
    <property type="component" value="Unassembled WGS sequence"/>
</dbReference>
<reference evidence="1 2" key="1">
    <citation type="submission" date="2024-04" db="EMBL/GenBank/DDBJ databases">
        <title>genome sequences of Mucor flavus KT1a and Helicostylum pulchrum KT1b strains isolated from the surface of a dry-aged beef.</title>
        <authorList>
            <person name="Toyotome T."/>
            <person name="Hosono M."/>
            <person name="Torimaru M."/>
            <person name="Fukuda K."/>
            <person name="Mikami N."/>
        </authorList>
    </citation>
    <scope>NUCLEOTIDE SEQUENCE [LARGE SCALE GENOMIC DNA]</scope>
    <source>
        <strain evidence="1 2">KT1a</strain>
    </source>
</reference>
<sequence length="223" mass="26287">MEKVGRIKDALIDFQLIDQYEVQPNGETNMTKYLQLLNAFRGARYVYCEARFFESNEDEKTSCQFDYNSSGRLYTTYVTYDNDFHGPDNADLDLPDKASSIIGLEIFDDLKIVIWQYHADFVYESLKYSFINCPKLQSFRLYYIESHHEGRVSAIGYMHERKDPMGSDQSNYTIDVLKMEYISPLQHHFDLVATYLKDIAVIWFTTIQWDYLRDDQVINFNGV</sequence>
<dbReference type="EMBL" id="BAABUK010000039">
    <property type="protein sequence ID" value="GAA5817213.1"/>
    <property type="molecule type" value="Genomic_DNA"/>
</dbReference>
<organism evidence="1 2">
    <name type="scientific">Mucor flavus</name>
    <dbReference type="NCBI Taxonomy" id="439312"/>
    <lineage>
        <taxon>Eukaryota</taxon>
        <taxon>Fungi</taxon>
        <taxon>Fungi incertae sedis</taxon>
        <taxon>Mucoromycota</taxon>
        <taxon>Mucoromycotina</taxon>
        <taxon>Mucoromycetes</taxon>
        <taxon>Mucorales</taxon>
        <taxon>Mucorineae</taxon>
        <taxon>Mucoraceae</taxon>
        <taxon>Mucor</taxon>
    </lineage>
</organism>
<evidence type="ECO:0000313" key="1">
    <source>
        <dbReference type="EMBL" id="GAA5817213.1"/>
    </source>
</evidence>